<sequence length="250" mass="26427">MIKRLMTLGAAGFLAACGAQVPDSNPNTGVGFSDYDQFSTERARRDAELQAMRPRPVPDGQVIAAETLTVLQTGRTIGGQSPVGGVGGSTVQGTLGTSTAMATSPVAVETATLDAAPVPDNPNISDEQSFDAVASRESIESDAERIERNRETFQVVAPTAVPERSSTGRPNVVAFALATSHPVGTQVYRRSGTSIDRFNRECAKYPSADRAQEAFLGFGGPQRDRRGMDPDGDGYACFWNPAPFRTARGG</sequence>
<dbReference type="EMBL" id="FXXQ01000004">
    <property type="protein sequence ID" value="SMX23490.1"/>
    <property type="molecule type" value="Genomic_DNA"/>
</dbReference>
<dbReference type="OrthoDB" id="7951357at2"/>
<keyword evidence="2" id="KW-1185">Reference proteome</keyword>
<accession>A0A238J0I4</accession>
<protein>
    <recommendedName>
        <fullName evidence="3">Excalibur calcium-binding domain-containing protein</fullName>
    </recommendedName>
</protein>
<evidence type="ECO:0000313" key="2">
    <source>
        <dbReference type="Proteomes" id="UP000201838"/>
    </source>
</evidence>
<evidence type="ECO:0000313" key="1">
    <source>
        <dbReference type="EMBL" id="SMX23490.1"/>
    </source>
</evidence>
<proteinExistence type="predicted"/>
<reference evidence="1 2" key="1">
    <citation type="submission" date="2017-05" db="EMBL/GenBank/DDBJ databases">
        <authorList>
            <person name="Song R."/>
            <person name="Chenine A.L."/>
            <person name="Ruprecht R.M."/>
        </authorList>
    </citation>
    <scope>NUCLEOTIDE SEQUENCE [LARGE SCALE GENOMIC DNA]</scope>
    <source>
        <strain evidence="1 2">CECT 8489</strain>
    </source>
</reference>
<dbReference type="AlphaFoldDB" id="A0A238J0I4"/>
<organism evidence="1 2">
    <name type="scientific">Boseongicola aestuarii</name>
    <dbReference type="NCBI Taxonomy" id="1470561"/>
    <lineage>
        <taxon>Bacteria</taxon>
        <taxon>Pseudomonadati</taxon>
        <taxon>Pseudomonadota</taxon>
        <taxon>Alphaproteobacteria</taxon>
        <taxon>Rhodobacterales</taxon>
        <taxon>Paracoccaceae</taxon>
        <taxon>Boseongicola</taxon>
    </lineage>
</organism>
<dbReference type="PROSITE" id="PS51257">
    <property type="entry name" value="PROKAR_LIPOPROTEIN"/>
    <property type="match status" value="1"/>
</dbReference>
<evidence type="ECO:0008006" key="3">
    <source>
        <dbReference type="Google" id="ProtNLM"/>
    </source>
</evidence>
<dbReference type="Proteomes" id="UP000201838">
    <property type="component" value="Unassembled WGS sequence"/>
</dbReference>
<dbReference type="RefSeq" id="WP_093973470.1">
    <property type="nucleotide sequence ID" value="NZ_FXXQ01000004.1"/>
</dbReference>
<name>A0A238J0I4_9RHOB</name>
<gene>
    <name evidence="1" type="ORF">BOA8489_01597</name>
</gene>